<reference evidence="2" key="1">
    <citation type="submission" date="2024-01" db="EMBL/GenBank/DDBJ databases">
        <authorList>
            <person name="Webb A."/>
        </authorList>
    </citation>
    <scope>NUCLEOTIDE SEQUENCE</scope>
    <source>
        <strain evidence="2">Pm1</strain>
    </source>
</reference>
<evidence type="ECO:0000256" key="1">
    <source>
        <dbReference type="SAM" id="MobiDB-lite"/>
    </source>
</evidence>
<sequence length="76" mass="8354">MSDRNHCLKSYGHHGLRKNLTNEVETQRADAKRPDRRVTADQSESAGMVATRLSGESGGDLAPQFAETLLTAHYAK</sequence>
<accession>A0AAV1TR55</accession>
<dbReference type="AlphaFoldDB" id="A0AAV1TR55"/>
<gene>
    <name evidence="2" type="ORF">PM001_LOCUS8728</name>
</gene>
<protein>
    <submittedName>
        <fullName evidence="2">Uncharacterized protein</fullName>
    </submittedName>
</protein>
<dbReference type="Proteomes" id="UP001162060">
    <property type="component" value="Unassembled WGS sequence"/>
</dbReference>
<feature type="compositionally biased region" description="Basic and acidic residues" evidence="1">
    <location>
        <begin position="25"/>
        <end position="39"/>
    </location>
</feature>
<dbReference type="EMBL" id="CAKLBY020000069">
    <property type="protein sequence ID" value="CAK7923578.1"/>
    <property type="molecule type" value="Genomic_DNA"/>
</dbReference>
<proteinExistence type="predicted"/>
<name>A0AAV1TR55_9STRA</name>
<feature type="region of interest" description="Disordered" evidence="1">
    <location>
        <begin position="1"/>
        <end position="60"/>
    </location>
</feature>
<comment type="caution">
    <text evidence="2">The sequence shown here is derived from an EMBL/GenBank/DDBJ whole genome shotgun (WGS) entry which is preliminary data.</text>
</comment>
<organism evidence="2 3">
    <name type="scientific">Peronospora matthiolae</name>
    <dbReference type="NCBI Taxonomy" id="2874970"/>
    <lineage>
        <taxon>Eukaryota</taxon>
        <taxon>Sar</taxon>
        <taxon>Stramenopiles</taxon>
        <taxon>Oomycota</taxon>
        <taxon>Peronosporomycetes</taxon>
        <taxon>Peronosporales</taxon>
        <taxon>Peronosporaceae</taxon>
        <taxon>Peronospora</taxon>
    </lineage>
</organism>
<evidence type="ECO:0000313" key="2">
    <source>
        <dbReference type="EMBL" id="CAK7923578.1"/>
    </source>
</evidence>
<evidence type="ECO:0000313" key="3">
    <source>
        <dbReference type="Proteomes" id="UP001162060"/>
    </source>
</evidence>